<evidence type="ECO:0000313" key="4">
    <source>
        <dbReference type="EMBL" id="MDY0884480.1"/>
    </source>
</evidence>
<evidence type="ECO:0000313" key="5">
    <source>
        <dbReference type="Proteomes" id="UP001279642"/>
    </source>
</evidence>
<comment type="caution">
    <text evidence="4">The sequence shown here is derived from an EMBL/GenBank/DDBJ whole genome shotgun (WGS) entry which is preliminary data.</text>
</comment>
<dbReference type="PRINTS" id="PR01713">
    <property type="entry name" value="NUCEPIMERASE"/>
</dbReference>
<feature type="domain" description="NAD-dependent epimerase/dehydratase" evidence="3">
    <location>
        <begin position="168"/>
        <end position="276"/>
    </location>
</feature>
<evidence type="ECO:0000256" key="2">
    <source>
        <dbReference type="ARBA" id="ARBA00007637"/>
    </source>
</evidence>
<proteinExistence type="inferred from homology"/>
<gene>
    <name evidence="4" type="ORF">SMD27_16670</name>
</gene>
<evidence type="ECO:0000259" key="3">
    <source>
        <dbReference type="Pfam" id="PF01370"/>
    </source>
</evidence>
<evidence type="ECO:0000256" key="1">
    <source>
        <dbReference type="ARBA" id="ARBA00005125"/>
    </source>
</evidence>
<dbReference type="RefSeq" id="WP_320509542.1">
    <property type="nucleotide sequence ID" value="NZ_JAXCLW010000004.1"/>
</dbReference>
<dbReference type="PANTHER" id="PTHR43000">
    <property type="entry name" value="DTDP-D-GLUCOSE 4,6-DEHYDRATASE-RELATED"/>
    <property type="match status" value="1"/>
</dbReference>
<dbReference type="Proteomes" id="UP001279642">
    <property type="component" value="Unassembled WGS sequence"/>
</dbReference>
<accession>A0ABU5EG61</accession>
<protein>
    <submittedName>
        <fullName evidence="4">NAD-dependent epimerase/dehydratase family protein</fullName>
    </submittedName>
</protein>
<sequence length="358" mass="37697">MRVLLTGGAGFIGSHVLGNLLANQHDVRVLDSLRPDVHKGDSWIPPEPAEFHAGDVRKPDVIDQALKGIDAVIHLAAKVGLGVAIGDMPDYASSNDHGTAELLAGMARAGVKHLTLASSMVVYGEGLSHCREHGAVAPGPRQPAALRAGNFEPPCPICGCPLAPLLVTEDAKLDPRNAYATSKLAQEFYATNWARAIGGSVAMMRYHNVYGPGMPKDTPYAGVAAIFTSMLLAGRAPQVFEDGGQRRDFIHVADVAAATVLACEAHKTGVTAFNVGSGTPRSVGEMAQALSRALQGPAPVVTGQFRLGDVRHITADSSRLRNQLGWRPQIEFDAGMQEFAAASRDTSVIRANYGAAGQ</sequence>
<dbReference type="SUPFAM" id="SSF51735">
    <property type="entry name" value="NAD(P)-binding Rossmann-fold domains"/>
    <property type="match status" value="1"/>
</dbReference>
<feature type="domain" description="NAD-dependent epimerase/dehydratase" evidence="3">
    <location>
        <begin position="3"/>
        <end position="128"/>
    </location>
</feature>
<name>A0ABU5EG61_9PROT</name>
<dbReference type="Pfam" id="PF01370">
    <property type="entry name" value="Epimerase"/>
    <property type="match status" value="2"/>
</dbReference>
<keyword evidence="5" id="KW-1185">Reference proteome</keyword>
<comment type="pathway">
    <text evidence="1">Bacterial outer membrane biogenesis; LPS O-antigen biosynthesis.</text>
</comment>
<dbReference type="Gene3D" id="3.40.50.720">
    <property type="entry name" value="NAD(P)-binding Rossmann-like Domain"/>
    <property type="match status" value="1"/>
</dbReference>
<dbReference type="EMBL" id="JAXCLW010000004">
    <property type="protein sequence ID" value="MDY0884480.1"/>
    <property type="molecule type" value="Genomic_DNA"/>
</dbReference>
<reference evidence="4 5" key="1">
    <citation type="journal article" date="2016" name="Antonie Van Leeuwenhoek">
        <title>Dongia soli sp. nov., isolated from soil from Dokdo, Korea.</title>
        <authorList>
            <person name="Kim D.U."/>
            <person name="Lee H."/>
            <person name="Kim H."/>
            <person name="Kim S.G."/>
            <person name="Ka J.O."/>
        </authorList>
    </citation>
    <scope>NUCLEOTIDE SEQUENCE [LARGE SCALE GENOMIC DNA]</scope>
    <source>
        <strain evidence="4 5">D78</strain>
    </source>
</reference>
<organism evidence="4 5">
    <name type="scientific">Dongia soli</name>
    <dbReference type="NCBI Taxonomy" id="600628"/>
    <lineage>
        <taxon>Bacteria</taxon>
        <taxon>Pseudomonadati</taxon>
        <taxon>Pseudomonadota</taxon>
        <taxon>Alphaproteobacteria</taxon>
        <taxon>Rhodospirillales</taxon>
        <taxon>Dongiaceae</taxon>
        <taxon>Dongia</taxon>
    </lineage>
</organism>
<comment type="similarity">
    <text evidence="2">Belongs to the NAD(P)-dependent epimerase/dehydratase family.</text>
</comment>
<dbReference type="InterPro" id="IPR001509">
    <property type="entry name" value="Epimerase_deHydtase"/>
</dbReference>
<dbReference type="InterPro" id="IPR036291">
    <property type="entry name" value="NAD(P)-bd_dom_sf"/>
</dbReference>